<dbReference type="Proteomes" id="UP000193986">
    <property type="component" value="Unassembled WGS sequence"/>
</dbReference>
<name>A0A1Y2B4R5_9TREE</name>
<dbReference type="Gene3D" id="3.40.50.1820">
    <property type="entry name" value="alpha/beta hydrolase"/>
    <property type="match status" value="1"/>
</dbReference>
<comment type="caution">
    <text evidence="3">The sequence shown here is derived from an EMBL/GenBank/DDBJ whole genome shotgun (WGS) entry which is preliminary data.</text>
</comment>
<dbReference type="InterPro" id="IPR000073">
    <property type="entry name" value="AB_hydrolase_1"/>
</dbReference>
<sequence>MSHTIPSSQQVLVESTIEQFAAGSTVQAQIATAHNTSVSGTYSLYFEYCEPKTATPAGIFQTHHGLVGNAAYWNVQLDNKTDNSFAESAAAAGWSTLSYDRLGVGNSSHPNGLTTVQINYEIAQSIGIAQALRNGYLSDLGKWSKVVGVGHSYGSNLLTGVAAINPGVFDALVLTGFTNNATQGPLGLAGFSSTIASVAYPSRFSSLGNDYVITPSVSADQLGFFHYPNYTQSALELFTTTKSEYSLGQQNSIAGPLKLNRSNYTNPTLVVTGANDAPYCAADCSVTSLGGNKTQLDTARTLYPGVADSAFETFVVPATGHGINYHETAYAAYQEIIAFIKRQNV</sequence>
<dbReference type="OrthoDB" id="1743579at2759"/>
<feature type="domain" description="AB hydrolase-1" evidence="2">
    <location>
        <begin position="63"/>
        <end position="276"/>
    </location>
</feature>
<dbReference type="InterPro" id="IPR050266">
    <property type="entry name" value="AB_hydrolase_sf"/>
</dbReference>
<dbReference type="InterPro" id="IPR029058">
    <property type="entry name" value="AB_hydrolase_fold"/>
</dbReference>
<accession>A0A1Y2B4R5</accession>
<keyword evidence="1 3" id="KW-0378">Hydrolase</keyword>
<dbReference type="PANTHER" id="PTHR43798:SF31">
    <property type="entry name" value="AB HYDROLASE SUPERFAMILY PROTEIN YCLE"/>
    <property type="match status" value="1"/>
</dbReference>
<dbReference type="SUPFAM" id="SSF53474">
    <property type="entry name" value="alpha/beta-Hydrolases"/>
    <property type="match status" value="1"/>
</dbReference>
<evidence type="ECO:0000256" key="1">
    <source>
        <dbReference type="ARBA" id="ARBA00022801"/>
    </source>
</evidence>
<organism evidence="3 4">
    <name type="scientific">Naematelia encephala</name>
    <dbReference type="NCBI Taxonomy" id="71784"/>
    <lineage>
        <taxon>Eukaryota</taxon>
        <taxon>Fungi</taxon>
        <taxon>Dikarya</taxon>
        <taxon>Basidiomycota</taxon>
        <taxon>Agaricomycotina</taxon>
        <taxon>Tremellomycetes</taxon>
        <taxon>Tremellales</taxon>
        <taxon>Naemateliaceae</taxon>
        <taxon>Naematelia</taxon>
    </lineage>
</organism>
<evidence type="ECO:0000259" key="2">
    <source>
        <dbReference type="Pfam" id="PF00561"/>
    </source>
</evidence>
<reference evidence="3 4" key="1">
    <citation type="submission" date="2016-07" db="EMBL/GenBank/DDBJ databases">
        <title>Pervasive Adenine N6-methylation of Active Genes in Fungi.</title>
        <authorList>
            <consortium name="DOE Joint Genome Institute"/>
            <person name="Mondo S.J."/>
            <person name="Dannebaum R.O."/>
            <person name="Kuo R.C."/>
            <person name="Labutti K."/>
            <person name="Haridas S."/>
            <person name="Kuo A."/>
            <person name="Salamov A."/>
            <person name="Ahrendt S.R."/>
            <person name="Lipzen A."/>
            <person name="Sullivan W."/>
            <person name="Andreopoulos W.B."/>
            <person name="Clum A."/>
            <person name="Lindquist E."/>
            <person name="Daum C."/>
            <person name="Ramamoorthy G.K."/>
            <person name="Gryganskyi A."/>
            <person name="Culley D."/>
            <person name="Magnuson J.K."/>
            <person name="James T.Y."/>
            <person name="O'Malley M.A."/>
            <person name="Stajich J.E."/>
            <person name="Spatafora J.W."/>
            <person name="Visel A."/>
            <person name="Grigoriev I.V."/>
        </authorList>
    </citation>
    <scope>NUCLEOTIDE SEQUENCE [LARGE SCALE GENOMIC DNA]</scope>
    <source>
        <strain evidence="3 4">68-887.2</strain>
    </source>
</reference>
<protein>
    <submittedName>
        <fullName evidence="3">Alpha/Beta hydrolase protein</fullName>
    </submittedName>
</protein>
<evidence type="ECO:0000313" key="3">
    <source>
        <dbReference type="EMBL" id="ORY29832.1"/>
    </source>
</evidence>
<evidence type="ECO:0000313" key="4">
    <source>
        <dbReference type="Proteomes" id="UP000193986"/>
    </source>
</evidence>
<proteinExistence type="predicted"/>
<dbReference type="GO" id="GO:0016787">
    <property type="term" value="F:hydrolase activity"/>
    <property type="evidence" value="ECO:0007669"/>
    <property type="project" value="UniProtKB-KW"/>
</dbReference>
<dbReference type="Pfam" id="PF00561">
    <property type="entry name" value="Abhydrolase_1"/>
    <property type="match status" value="1"/>
</dbReference>
<dbReference type="EMBL" id="MCFC01000023">
    <property type="protein sequence ID" value="ORY29832.1"/>
    <property type="molecule type" value="Genomic_DNA"/>
</dbReference>
<dbReference type="InParanoid" id="A0A1Y2B4R5"/>
<keyword evidence="4" id="KW-1185">Reference proteome</keyword>
<dbReference type="GO" id="GO:0016020">
    <property type="term" value="C:membrane"/>
    <property type="evidence" value="ECO:0007669"/>
    <property type="project" value="TreeGrafter"/>
</dbReference>
<dbReference type="AlphaFoldDB" id="A0A1Y2B4R5"/>
<gene>
    <name evidence="3" type="ORF">BCR39DRAFT_558950</name>
</gene>
<dbReference type="PANTHER" id="PTHR43798">
    <property type="entry name" value="MONOACYLGLYCEROL LIPASE"/>
    <property type="match status" value="1"/>
</dbReference>